<evidence type="ECO:0000313" key="1">
    <source>
        <dbReference type="EMBL" id="GBN21014.1"/>
    </source>
</evidence>
<name>A0A4Y2M370_ARAVE</name>
<organism evidence="1 2">
    <name type="scientific">Araneus ventricosus</name>
    <name type="common">Orbweaver spider</name>
    <name type="synonym">Epeira ventricosa</name>
    <dbReference type="NCBI Taxonomy" id="182803"/>
    <lineage>
        <taxon>Eukaryota</taxon>
        <taxon>Metazoa</taxon>
        <taxon>Ecdysozoa</taxon>
        <taxon>Arthropoda</taxon>
        <taxon>Chelicerata</taxon>
        <taxon>Arachnida</taxon>
        <taxon>Araneae</taxon>
        <taxon>Araneomorphae</taxon>
        <taxon>Entelegynae</taxon>
        <taxon>Araneoidea</taxon>
        <taxon>Araneidae</taxon>
        <taxon>Araneus</taxon>
    </lineage>
</organism>
<gene>
    <name evidence="1" type="primary">TCB2_204</name>
    <name evidence="1" type="ORF">AVEN_37405_1</name>
</gene>
<dbReference type="EMBL" id="BGPR01006682">
    <property type="protein sequence ID" value="GBN21014.1"/>
    <property type="molecule type" value="Genomic_DNA"/>
</dbReference>
<dbReference type="OrthoDB" id="9996331at2759"/>
<accession>A0A4Y2M370</accession>
<sequence>MGNRVKREPHKTMDPSCIVSTVQANGGSIMIWGCFNGSGLESATLRDNKTKSQHYLNVLNDQVIPSMDFFFSDGTGTFQDDNAKIHRSLIIQNWFREQEDSFSHMNWSPQIPDLSPIENLWEILEHRLGGGSFLPSSVQCLGDKLLQIWTTISAETIQNLIKTIPRRMHAVIRAKGSPTKY</sequence>
<dbReference type="Proteomes" id="UP000499080">
    <property type="component" value="Unassembled WGS sequence"/>
</dbReference>
<reference evidence="1 2" key="1">
    <citation type="journal article" date="2019" name="Sci. Rep.">
        <title>Orb-weaving spider Araneus ventricosus genome elucidates the spidroin gene catalogue.</title>
        <authorList>
            <person name="Kono N."/>
            <person name="Nakamura H."/>
            <person name="Ohtoshi R."/>
            <person name="Moran D.A.P."/>
            <person name="Shinohara A."/>
            <person name="Yoshida Y."/>
            <person name="Fujiwara M."/>
            <person name="Mori M."/>
            <person name="Tomita M."/>
            <person name="Arakawa K."/>
        </authorList>
    </citation>
    <scope>NUCLEOTIDE SEQUENCE [LARGE SCALE GENOMIC DNA]</scope>
</reference>
<dbReference type="Gene3D" id="3.30.420.10">
    <property type="entry name" value="Ribonuclease H-like superfamily/Ribonuclease H"/>
    <property type="match status" value="1"/>
</dbReference>
<evidence type="ECO:0000313" key="2">
    <source>
        <dbReference type="Proteomes" id="UP000499080"/>
    </source>
</evidence>
<comment type="caution">
    <text evidence="1">The sequence shown here is derived from an EMBL/GenBank/DDBJ whole genome shotgun (WGS) entry which is preliminary data.</text>
</comment>
<keyword evidence="2" id="KW-1185">Reference proteome</keyword>
<dbReference type="GO" id="GO:0003676">
    <property type="term" value="F:nucleic acid binding"/>
    <property type="evidence" value="ECO:0007669"/>
    <property type="project" value="InterPro"/>
</dbReference>
<proteinExistence type="predicted"/>
<dbReference type="InterPro" id="IPR036397">
    <property type="entry name" value="RNaseH_sf"/>
</dbReference>
<protein>
    <submittedName>
        <fullName evidence="1">Transposable element Tcb2 transposase</fullName>
    </submittedName>
</protein>
<dbReference type="AlphaFoldDB" id="A0A4Y2M370"/>